<sequence>MSDTRFHDTRSGTEQRLLELQSKREAQPAGPTADVATEPPAATIPTIAYFTNVYPKPSHTFIRTEIAALEAQGFAVVRITIRPPADPLVDADDRTEADRTQRLLDHDTGPLIAAVLRQLRRNPRNLLSATATLFAARAAWLTPVRSLACLAEACRLVAIADAHAVRHVHVHFGTNPATVAWLANRIAGLSYSMTVHGPDEYDAPVAWRLREKIADAAFVAAVSDYGRAQLMRWAAPADWSKLHVVRCGLRGEWWSSRRTIEGPTASTVLVCVARLSAQKGIPLLLDAAAALLARGRKFQLRIVGDGELRAALDDAIAARGLGRVVCLLGWRDAAAVRAEILGARSLVLPSFAEGLPVVLMEALAMERPVIATAIAGIPELVDDDCGWLIPAGSVEALTTAMDAALSASPVALRAMATCGRARVRRDHDGDVNAGRLATLLRAALAPPRSDTRRRNHP</sequence>
<dbReference type="EMBL" id="JACIJR010000005">
    <property type="protein sequence ID" value="MBB5729712.1"/>
    <property type="molecule type" value="Genomic_DNA"/>
</dbReference>
<accession>A0A7W9BT87</accession>
<gene>
    <name evidence="1" type="ORF">FHS99_002208</name>
</gene>
<dbReference type="CDD" id="cd03801">
    <property type="entry name" value="GT4_PimA-like"/>
    <property type="match status" value="1"/>
</dbReference>
<evidence type="ECO:0000313" key="1">
    <source>
        <dbReference type="EMBL" id="MBB5729712.1"/>
    </source>
</evidence>
<evidence type="ECO:0000313" key="2">
    <source>
        <dbReference type="Proteomes" id="UP000546701"/>
    </source>
</evidence>
<dbReference type="OrthoDB" id="9790710at2"/>
<keyword evidence="1" id="KW-0808">Transferase</keyword>
<dbReference type="PANTHER" id="PTHR12526">
    <property type="entry name" value="GLYCOSYLTRANSFERASE"/>
    <property type="match status" value="1"/>
</dbReference>
<dbReference type="Gene3D" id="3.40.50.2000">
    <property type="entry name" value="Glycogen Phosphorylase B"/>
    <property type="match status" value="2"/>
</dbReference>
<comment type="caution">
    <text evidence="1">The sequence shown here is derived from an EMBL/GenBank/DDBJ whole genome shotgun (WGS) entry which is preliminary data.</text>
</comment>
<dbReference type="RefSeq" id="WP_157176114.1">
    <property type="nucleotide sequence ID" value="NZ_BMJP01000003.1"/>
</dbReference>
<dbReference type="GO" id="GO:0016757">
    <property type="term" value="F:glycosyltransferase activity"/>
    <property type="evidence" value="ECO:0007669"/>
    <property type="project" value="TreeGrafter"/>
</dbReference>
<proteinExistence type="predicted"/>
<dbReference type="Proteomes" id="UP000546701">
    <property type="component" value="Unassembled WGS sequence"/>
</dbReference>
<organism evidence="1 2">
    <name type="scientific">Sphingomonas prati</name>
    <dbReference type="NCBI Taxonomy" id="1843237"/>
    <lineage>
        <taxon>Bacteria</taxon>
        <taxon>Pseudomonadati</taxon>
        <taxon>Pseudomonadota</taxon>
        <taxon>Alphaproteobacteria</taxon>
        <taxon>Sphingomonadales</taxon>
        <taxon>Sphingomonadaceae</taxon>
        <taxon>Sphingomonas</taxon>
    </lineage>
</organism>
<reference evidence="1 2" key="1">
    <citation type="submission" date="2020-08" db="EMBL/GenBank/DDBJ databases">
        <title>Genomic Encyclopedia of Type Strains, Phase IV (KMG-IV): sequencing the most valuable type-strain genomes for metagenomic binning, comparative biology and taxonomic classification.</title>
        <authorList>
            <person name="Goeker M."/>
        </authorList>
    </citation>
    <scope>NUCLEOTIDE SEQUENCE [LARGE SCALE GENOMIC DNA]</scope>
    <source>
        <strain evidence="1 2">DSM 103336</strain>
    </source>
</reference>
<keyword evidence="2" id="KW-1185">Reference proteome</keyword>
<dbReference type="AlphaFoldDB" id="A0A7W9BT87"/>
<dbReference type="Pfam" id="PF13692">
    <property type="entry name" value="Glyco_trans_1_4"/>
    <property type="match status" value="1"/>
</dbReference>
<dbReference type="PANTHER" id="PTHR12526:SF636">
    <property type="entry name" value="BLL3647 PROTEIN"/>
    <property type="match status" value="1"/>
</dbReference>
<protein>
    <submittedName>
        <fullName evidence="1">Glycosyltransferase involved in cell wall biosynthesis</fullName>
    </submittedName>
</protein>
<name>A0A7W9BT87_9SPHN</name>
<dbReference type="SUPFAM" id="SSF53756">
    <property type="entry name" value="UDP-Glycosyltransferase/glycogen phosphorylase"/>
    <property type="match status" value="1"/>
</dbReference>